<evidence type="ECO:0000313" key="2">
    <source>
        <dbReference type="EMBL" id="AWB34618.1"/>
    </source>
</evidence>
<organism evidence="2 3">
    <name type="scientific">Orrella marina</name>
    <dbReference type="NCBI Taxonomy" id="2163011"/>
    <lineage>
        <taxon>Bacteria</taxon>
        <taxon>Pseudomonadati</taxon>
        <taxon>Pseudomonadota</taxon>
        <taxon>Betaproteobacteria</taxon>
        <taxon>Burkholderiales</taxon>
        <taxon>Alcaligenaceae</taxon>
        <taxon>Orrella</taxon>
    </lineage>
</organism>
<keyword evidence="3" id="KW-1185">Reference proteome</keyword>
<reference evidence="2 3" key="1">
    <citation type="submission" date="2018-04" db="EMBL/GenBank/DDBJ databases">
        <title>Bordetella sp. HZ20 isolated from seawater.</title>
        <authorList>
            <person name="Sun C."/>
        </authorList>
    </citation>
    <scope>NUCLEOTIDE SEQUENCE [LARGE SCALE GENOMIC DNA]</scope>
    <source>
        <strain evidence="2 3">HZ20</strain>
    </source>
</reference>
<dbReference type="RefSeq" id="WP_108622034.1">
    <property type="nucleotide sequence ID" value="NZ_CP028901.1"/>
</dbReference>
<dbReference type="Proteomes" id="UP000244571">
    <property type="component" value="Chromosome"/>
</dbReference>
<feature type="transmembrane region" description="Helical" evidence="1">
    <location>
        <begin position="20"/>
        <end position="38"/>
    </location>
</feature>
<keyword evidence="1" id="KW-0472">Membrane</keyword>
<dbReference type="AlphaFoldDB" id="A0A2R4XLD3"/>
<evidence type="ECO:0000313" key="3">
    <source>
        <dbReference type="Proteomes" id="UP000244571"/>
    </source>
</evidence>
<gene>
    <name evidence="2" type="ORF">DBV39_13855</name>
</gene>
<proteinExistence type="predicted"/>
<protein>
    <submittedName>
        <fullName evidence="2">Uncharacterized protein</fullName>
    </submittedName>
</protein>
<accession>A0A2R4XLD3</accession>
<sequence length="105" mass="12141">MKVNKLGQLLEWMVNNSKTLSRVMLVIMAGLVITNFIFPAGYDRFFWESLPAAGAIYGIFSCFVIVVVSKFLGYKFLYRKEDYYDNESRPNELIGNPADRENRND</sequence>
<evidence type="ECO:0000256" key="1">
    <source>
        <dbReference type="SAM" id="Phobius"/>
    </source>
</evidence>
<dbReference type="EMBL" id="CP028901">
    <property type="protein sequence ID" value="AWB34618.1"/>
    <property type="molecule type" value="Genomic_DNA"/>
</dbReference>
<keyword evidence="1" id="KW-1133">Transmembrane helix</keyword>
<dbReference type="KEGG" id="boz:DBV39_13855"/>
<keyword evidence="1" id="KW-0812">Transmembrane</keyword>
<dbReference type="OrthoDB" id="5287468at2"/>
<name>A0A2R4XLD3_9BURK</name>
<feature type="transmembrane region" description="Helical" evidence="1">
    <location>
        <begin position="50"/>
        <end position="72"/>
    </location>
</feature>